<dbReference type="GO" id="GO:0006935">
    <property type="term" value="P:chemotaxis"/>
    <property type="evidence" value="ECO:0007669"/>
    <property type="project" value="InterPro"/>
</dbReference>
<dbReference type="GO" id="GO:0003774">
    <property type="term" value="F:cytoskeletal motor activity"/>
    <property type="evidence" value="ECO:0007669"/>
    <property type="project" value="InterPro"/>
</dbReference>
<reference evidence="3 4" key="1">
    <citation type="submission" date="2019-02" db="EMBL/GenBank/DDBJ databases">
        <title>Deep-cultivation of Planctomycetes and their phenomic and genomic characterization uncovers novel biology.</title>
        <authorList>
            <person name="Wiegand S."/>
            <person name="Jogler M."/>
            <person name="Boedeker C."/>
            <person name="Pinto D."/>
            <person name="Vollmers J."/>
            <person name="Rivas-Marin E."/>
            <person name="Kohn T."/>
            <person name="Peeters S.H."/>
            <person name="Heuer A."/>
            <person name="Rast P."/>
            <person name="Oberbeckmann S."/>
            <person name="Bunk B."/>
            <person name="Jeske O."/>
            <person name="Meyerdierks A."/>
            <person name="Storesund J.E."/>
            <person name="Kallscheuer N."/>
            <person name="Luecker S."/>
            <person name="Lage O.M."/>
            <person name="Pohl T."/>
            <person name="Merkel B.J."/>
            <person name="Hornburger P."/>
            <person name="Mueller R.-W."/>
            <person name="Bruemmer F."/>
            <person name="Labrenz M."/>
            <person name="Spormann A.M."/>
            <person name="Op den Camp H."/>
            <person name="Overmann J."/>
            <person name="Amann R."/>
            <person name="Jetten M.S.M."/>
            <person name="Mascher T."/>
            <person name="Medema M.H."/>
            <person name="Devos D.P."/>
            <person name="Kaster A.-K."/>
            <person name="Ovreas L."/>
            <person name="Rohde M."/>
            <person name="Galperin M.Y."/>
            <person name="Jogler C."/>
        </authorList>
    </citation>
    <scope>NUCLEOTIDE SEQUENCE [LARGE SCALE GENOMIC DNA]</scope>
    <source>
        <strain evidence="3 4">SV_7m_r</strain>
    </source>
</reference>
<dbReference type="PANTHER" id="PTHR30534:SF0">
    <property type="entry name" value="FLAGELLAR MOTOR SWITCH PROTEIN FLIG"/>
    <property type="match status" value="1"/>
</dbReference>
<evidence type="ECO:0000259" key="1">
    <source>
        <dbReference type="Pfam" id="PF01706"/>
    </source>
</evidence>
<dbReference type="InterPro" id="IPR032779">
    <property type="entry name" value="FliG_M"/>
</dbReference>
<dbReference type="SUPFAM" id="SSF48029">
    <property type="entry name" value="FliG"/>
    <property type="match status" value="1"/>
</dbReference>
<feature type="domain" description="Flagellar motor switch protein FliG middle" evidence="2">
    <location>
        <begin position="124"/>
        <end position="176"/>
    </location>
</feature>
<dbReference type="AlphaFoldDB" id="A0A517STR0"/>
<feature type="domain" description="Flagellar motor switch protein FliG C-terminal" evidence="1">
    <location>
        <begin position="225"/>
        <end position="331"/>
    </location>
</feature>
<organism evidence="3 4">
    <name type="scientific">Stieleria bergensis</name>
    <dbReference type="NCBI Taxonomy" id="2528025"/>
    <lineage>
        <taxon>Bacteria</taxon>
        <taxon>Pseudomonadati</taxon>
        <taxon>Planctomycetota</taxon>
        <taxon>Planctomycetia</taxon>
        <taxon>Pirellulales</taxon>
        <taxon>Pirellulaceae</taxon>
        <taxon>Stieleria</taxon>
    </lineage>
</organism>
<dbReference type="PANTHER" id="PTHR30534">
    <property type="entry name" value="FLAGELLAR MOTOR SWITCH PROTEIN FLIG"/>
    <property type="match status" value="1"/>
</dbReference>
<dbReference type="OrthoDB" id="9780302at2"/>
<evidence type="ECO:0000259" key="2">
    <source>
        <dbReference type="Pfam" id="PF14841"/>
    </source>
</evidence>
<dbReference type="Proteomes" id="UP000315003">
    <property type="component" value="Chromosome"/>
</dbReference>
<dbReference type="RefSeq" id="WP_145271461.1">
    <property type="nucleotide sequence ID" value="NZ_CP036272.1"/>
</dbReference>
<dbReference type="Pfam" id="PF14841">
    <property type="entry name" value="FliG_M"/>
    <property type="match status" value="1"/>
</dbReference>
<dbReference type="EMBL" id="CP036272">
    <property type="protein sequence ID" value="QDT59521.1"/>
    <property type="molecule type" value="Genomic_DNA"/>
</dbReference>
<dbReference type="InterPro" id="IPR023087">
    <property type="entry name" value="Flg_Motor_Flig_C"/>
</dbReference>
<evidence type="ECO:0000313" key="3">
    <source>
        <dbReference type="EMBL" id="QDT59521.1"/>
    </source>
</evidence>
<dbReference type="PRINTS" id="PR00954">
    <property type="entry name" value="FLGMOTORFLIG"/>
</dbReference>
<accession>A0A517STR0</accession>
<proteinExistence type="predicted"/>
<dbReference type="Pfam" id="PF01706">
    <property type="entry name" value="FliG_C"/>
    <property type="match status" value="1"/>
</dbReference>
<protein>
    <submittedName>
        <fullName evidence="3">Flagellar motor switch protein FliG</fullName>
    </submittedName>
</protein>
<dbReference type="GO" id="GO:0071973">
    <property type="term" value="P:bacterial-type flagellum-dependent cell motility"/>
    <property type="evidence" value="ECO:0007669"/>
    <property type="project" value="InterPro"/>
</dbReference>
<keyword evidence="3" id="KW-0966">Cell projection</keyword>
<evidence type="ECO:0000313" key="4">
    <source>
        <dbReference type="Proteomes" id="UP000315003"/>
    </source>
</evidence>
<name>A0A517STR0_9BACT</name>
<gene>
    <name evidence="3" type="primary">fliG</name>
    <name evidence="3" type="ORF">SV7mr_20290</name>
</gene>
<sequence>MLTRPERLALLLNLMGDEATDLARQGVNGDALDQLESALEDFQSYPPTSEEVDLVLDDFSLFFRMALDNAEQEADAEEEEQPHTLRLMHGTEEAFEMEHVQLKRFESPELVGDVVTDLNQMHPYQVARALRHESPITAAIVLRRLADEHAAKTLEFLPELKRPSVFMELATPCTAKSLVQERVLRKTLEMAMAVEQRDHDKDATDQMSNLVRSLPRKLRKPMLDELGERDAALAEAVRRKLYRFEDIEKLGNRDLQKLLGQCQTDTLVCALQKASEEMLEFVLANMSRRAKETLQEEMEFKTDASEDEIDEAQSALVTVLANLAESGEVRLD</sequence>
<keyword evidence="4" id="KW-1185">Reference proteome</keyword>
<keyword evidence="3" id="KW-0282">Flagellum</keyword>
<dbReference type="InterPro" id="IPR011002">
    <property type="entry name" value="FliG_a-hlx"/>
</dbReference>
<dbReference type="Gene3D" id="1.10.220.30">
    <property type="match status" value="2"/>
</dbReference>
<dbReference type="GO" id="GO:0009288">
    <property type="term" value="C:bacterial-type flagellum"/>
    <property type="evidence" value="ECO:0007669"/>
    <property type="project" value="InterPro"/>
</dbReference>
<dbReference type="InterPro" id="IPR000090">
    <property type="entry name" value="Flg_Motor_Flig"/>
</dbReference>
<keyword evidence="3" id="KW-0969">Cilium</keyword>